<keyword evidence="4" id="KW-1185">Reference proteome</keyword>
<name>A0A5E4X0E7_9BURK</name>
<protein>
    <submittedName>
        <fullName evidence="3">Uncharacterized protein</fullName>
    </submittedName>
</protein>
<feature type="region of interest" description="Disordered" evidence="1">
    <location>
        <begin position="61"/>
        <end position="119"/>
    </location>
</feature>
<gene>
    <name evidence="3" type="ORF">PMO31116_03542</name>
</gene>
<sequence length="225" mass="24266">MSKDGFASRQWRLFVIAFTSSLLFHIIIVLFVPFRGAPWIRTGAPPTLTVHLVAVPVRQETNDADAGANPSRQRSPQPPVTKRPPRKTGSGNGERRVSSPKPSEIVESTPARPPLKDWRDAVNDSVRASSTAAQGSSAEQAVIRQSSVAAASDRQTPDVIAQAFERALGNGWRAAGQVSSEVRADGTRVERIQTPSGAYCVRISGRVASFDPFGKQDQPLVAVRC</sequence>
<proteinExistence type="predicted"/>
<evidence type="ECO:0000313" key="3">
    <source>
        <dbReference type="EMBL" id="VVE29699.1"/>
    </source>
</evidence>
<accession>A0A5E4X0E7</accession>
<evidence type="ECO:0000313" key="4">
    <source>
        <dbReference type="Proteomes" id="UP000368474"/>
    </source>
</evidence>
<dbReference type="EMBL" id="CABPSD010000011">
    <property type="protein sequence ID" value="VVE29699.1"/>
    <property type="molecule type" value="Genomic_DNA"/>
</dbReference>
<evidence type="ECO:0000256" key="1">
    <source>
        <dbReference type="SAM" id="MobiDB-lite"/>
    </source>
</evidence>
<feature type="transmembrane region" description="Helical" evidence="2">
    <location>
        <begin position="12"/>
        <end position="34"/>
    </location>
</feature>
<dbReference type="RefSeq" id="WP_145864842.1">
    <property type="nucleotide sequence ID" value="NZ_CABPSD010000011.1"/>
</dbReference>
<dbReference type="AlphaFoldDB" id="A0A5E4X0E7"/>
<keyword evidence="2" id="KW-0812">Transmembrane</keyword>
<evidence type="ECO:0000256" key="2">
    <source>
        <dbReference type="SAM" id="Phobius"/>
    </source>
</evidence>
<dbReference type="Proteomes" id="UP000368474">
    <property type="component" value="Unassembled WGS sequence"/>
</dbReference>
<keyword evidence="2" id="KW-0472">Membrane</keyword>
<keyword evidence="2" id="KW-1133">Transmembrane helix</keyword>
<organism evidence="3 4">
    <name type="scientific">Pandoraea morbifera</name>
    <dbReference type="NCBI Taxonomy" id="2508300"/>
    <lineage>
        <taxon>Bacteria</taxon>
        <taxon>Pseudomonadati</taxon>
        <taxon>Pseudomonadota</taxon>
        <taxon>Betaproteobacteria</taxon>
        <taxon>Burkholderiales</taxon>
        <taxon>Burkholderiaceae</taxon>
        <taxon>Pandoraea</taxon>
    </lineage>
</organism>
<reference evidence="3 4" key="1">
    <citation type="submission" date="2019-08" db="EMBL/GenBank/DDBJ databases">
        <authorList>
            <person name="Peeters C."/>
        </authorList>
    </citation>
    <scope>NUCLEOTIDE SEQUENCE [LARGE SCALE GENOMIC DNA]</scope>
    <source>
        <strain evidence="3 4">LMG 31116</strain>
    </source>
</reference>